<dbReference type="InterPro" id="IPR003347">
    <property type="entry name" value="JmjC_dom"/>
</dbReference>
<dbReference type="SUPFAM" id="SSF51197">
    <property type="entry name" value="Clavaminate synthase-like"/>
    <property type="match status" value="1"/>
</dbReference>
<dbReference type="PANTHER" id="PTHR12461">
    <property type="entry name" value="HYPOXIA-INDUCIBLE FACTOR 1 ALPHA INHIBITOR-RELATED"/>
    <property type="match status" value="1"/>
</dbReference>
<accession>A0A8H9IB88</accession>
<dbReference type="RefSeq" id="WP_191866406.1">
    <property type="nucleotide sequence ID" value="NZ_BMZC01000007.1"/>
</dbReference>
<reference evidence="2" key="1">
    <citation type="journal article" date="2014" name="Int. J. Syst. Evol. Microbiol.">
        <title>Complete genome sequence of Corynebacterium casei LMG S-19264T (=DSM 44701T), isolated from a smear-ripened cheese.</title>
        <authorList>
            <consortium name="US DOE Joint Genome Institute (JGI-PGF)"/>
            <person name="Walter F."/>
            <person name="Albersmeier A."/>
            <person name="Kalinowski J."/>
            <person name="Ruckert C."/>
        </authorList>
    </citation>
    <scope>NUCLEOTIDE SEQUENCE</scope>
    <source>
        <strain evidence="2">KCTC 32337</strain>
    </source>
</reference>
<organism evidence="2 3">
    <name type="scientific">Paraglaciecola chathamensis</name>
    <dbReference type="NCBI Taxonomy" id="368405"/>
    <lineage>
        <taxon>Bacteria</taxon>
        <taxon>Pseudomonadati</taxon>
        <taxon>Pseudomonadota</taxon>
        <taxon>Gammaproteobacteria</taxon>
        <taxon>Alteromonadales</taxon>
        <taxon>Alteromonadaceae</taxon>
        <taxon>Paraglaciecola</taxon>
    </lineage>
</organism>
<feature type="domain" description="JmjC" evidence="1">
    <location>
        <begin position="146"/>
        <end position="302"/>
    </location>
</feature>
<protein>
    <submittedName>
        <fullName evidence="2">Cupin</fullName>
    </submittedName>
</protein>
<dbReference type="PANTHER" id="PTHR12461:SF105">
    <property type="entry name" value="HYPOXIA-INDUCIBLE FACTOR 1-ALPHA INHIBITOR"/>
    <property type="match status" value="1"/>
</dbReference>
<comment type="caution">
    <text evidence="2">The sequence shown here is derived from an EMBL/GenBank/DDBJ whole genome shotgun (WGS) entry which is preliminary data.</text>
</comment>
<dbReference type="InterPro" id="IPR041667">
    <property type="entry name" value="Cupin_8"/>
</dbReference>
<evidence type="ECO:0000259" key="1">
    <source>
        <dbReference type="PROSITE" id="PS51184"/>
    </source>
</evidence>
<dbReference type="EMBL" id="BMZC01000007">
    <property type="protein sequence ID" value="GGZ68715.1"/>
    <property type="molecule type" value="Genomic_DNA"/>
</dbReference>
<dbReference type="Pfam" id="PF13621">
    <property type="entry name" value="Cupin_8"/>
    <property type="match status" value="1"/>
</dbReference>
<evidence type="ECO:0000313" key="3">
    <source>
        <dbReference type="Proteomes" id="UP000622604"/>
    </source>
</evidence>
<name>A0A8H9IB88_9ALTE</name>
<dbReference type="SMART" id="SM00558">
    <property type="entry name" value="JmjC"/>
    <property type="match status" value="1"/>
</dbReference>
<dbReference type="PROSITE" id="PS51184">
    <property type="entry name" value="JMJC"/>
    <property type="match status" value="1"/>
</dbReference>
<evidence type="ECO:0000313" key="2">
    <source>
        <dbReference type="EMBL" id="GGZ68715.1"/>
    </source>
</evidence>
<dbReference type="Proteomes" id="UP000622604">
    <property type="component" value="Unassembled WGS sequence"/>
</dbReference>
<reference evidence="2" key="2">
    <citation type="submission" date="2020-09" db="EMBL/GenBank/DDBJ databases">
        <authorList>
            <person name="Sun Q."/>
            <person name="Kim S."/>
        </authorList>
    </citation>
    <scope>NUCLEOTIDE SEQUENCE</scope>
    <source>
        <strain evidence="2">KCTC 32337</strain>
    </source>
</reference>
<proteinExistence type="predicted"/>
<sequence length="366" mass="41599">MIFGASLPAYIEQIDTFKVINNMQDRTYNIQNLPEPRRVEGVTADNFKQRVTDVYSPAVFKGFAKQWPLVNAANGSDQALCDYLVNVSTNTPLPLVLLPQKTKGRMFYSEDMRSLNFQRAQATLQQALAHMMHFAQANQALAVDRVCVQSARIKDVMPKLEKELCNPLLPDNHPFIWLGNPVTVAPHFDEAHNIAIVAAGVRRFTLFPPEQIDNLYIGPLEHTPAGQPVSLVDLNSPDLTRYPKYAEAFKHALSVELHPGDAIYIPSPWWHSVESQSNINVLVNYWWSGNYVSSALPFPMLLHAIQALKHLPEDQQTAWQHMLKHYISHDDTRWEHIPPALRGVLGNRNQSVINKVHNWLKQKIAR</sequence>
<dbReference type="AlphaFoldDB" id="A0A8H9IB88"/>
<gene>
    <name evidence="2" type="ORF">GCM10011274_29180</name>
</gene>
<dbReference type="Gene3D" id="2.60.120.650">
    <property type="entry name" value="Cupin"/>
    <property type="match status" value="1"/>
</dbReference>